<dbReference type="GO" id="GO:0005975">
    <property type="term" value="P:carbohydrate metabolic process"/>
    <property type="evidence" value="ECO:0007669"/>
    <property type="project" value="InterPro"/>
</dbReference>
<dbReference type="CDD" id="cd10936">
    <property type="entry name" value="CE4_DAC2"/>
    <property type="match status" value="1"/>
</dbReference>
<dbReference type="AlphaFoldDB" id="A0A4R3IC98"/>
<evidence type="ECO:0000256" key="1">
    <source>
        <dbReference type="SAM" id="SignalP"/>
    </source>
</evidence>
<name>A0A4R3IC98_9GAMM</name>
<feature type="chain" id="PRO_5020624220" description="Divergent polysaccharide deacetylase" evidence="1">
    <location>
        <begin position="26"/>
        <end position="257"/>
    </location>
</feature>
<dbReference type="OrthoDB" id="9784811at2"/>
<keyword evidence="1" id="KW-0732">Signal</keyword>
<dbReference type="PANTHER" id="PTHR30105:SF2">
    <property type="entry name" value="DIVERGENT POLYSACCHARIDE DEACETYLASE SUPERFAMILY"/>
    <property type="match status" value="1"/>
</dbReference>
<sequence length="257" mass="28723">MRAVKALVALHLLALLFCSASHSYASGSIVLILDDLGNQRDIGREAIDIPWVSTVAVMPGRPFSQELAEYAHARSKEVIIHAPMSNTTDFPLGALGLDRADGKVQLLANLQKAIQSVPYAVGLSNHMGSRLTQDREAMNWVMKELKQAGFYFFDSRTIATTIAWEAARDAHIPWSIRQIFLDHYQTQEFIAGQWQKAVDRARDGENITVICHPYAETIRFFRELDPAQYELTQTAPLSSVLNYAPVQLPLRNFPEGA</sequence>
<dbReference type="SUPFAM" id="SSF88713">
    <property type="entry name" value="Glycoside hydrolase/deacetylase"/>
    <property type="match status" value="1"/>
</dbReference>
<dbReference type="InterPro" id="IPR011330">
    <property type="entry name" value="Glyco_hydro/deAcase_b/a-brl"/>
</dbReference>
<keyword evidence="3" id="KW-1185">Reference proteome</keyword>
<evidence type="ECO:0008006" key="4">
    <source>
        <dbReference type="Google" id="ProtNLM"/>
    </source>
</evidence>
<evidence type="ECO:0000313" key="2">
    <source>
        <dbReference type="EMBL" id="TCS43007.1"/>
    </source>
</evidence>
<dbReference type="RefSeq" id="WP_132699549.1">
    <property type="nucleotide sequence ID" value="NZ_SLZR01000002.1"/>
</dbReference>
<organism evidence="2 3">
    <name type="scientific">Reinekea marinisedimentorum</name>
    <dbReference type="NCBI Taxonomy" id="230495"/>
    <lineage>
        <taxon>Bacteria</taxon>
        <taxon>Pseudomonadati</taxon>
        <taxon>Pseudomonadota</taxon>
        <taxon>Gammaproteobacteria</taxon>
        <taxon>Oceanospirillales</taxon>
        <taxon>Saccharospirillaceae</taxon>
        <taxon>Reinekea</taxon>
    </lineage>
</organism>
<dbReference type="PANTHER" id="PTHR30105">
    <property type="entry name" value="UNCHARACTERIZED YIBQ-RELATED"/>
    <property type="match status" value="1"/>
</dbReference>
<accession>A0A4R3IC98</accession>
<dbReference type="Gene3D" id="3.20.20.370">
    <property type="entry name" value="Glycoside hydrolase/deacetylase"/>
    <property type="match status" value="1"/>
</dbReference>
<feature type="signal peptide" evidence="1">
    <location>
        <begin position="1"/>
        <end position="25"/>
    </location>
</feature>
<comment type="caution">
    <text evidence="2">The sequence shown here is derived from an EMBL/GenBank/DDBJ whole genome shotgun (WGS) entry which is preliminary data.</text>
</comment>
<proteinExistence type="predicted"/>
<gene>
    <name evidence="2" type="ORF">BCF53_10230</name>
</gene>
<dbReference type="EMBL" id="SLZR01000002">
    <property type="protein sequence ID" value="TCS43007.1"/>
    <property type="molecule type" value="Genomic_DNA"/>
</dbReference>
<dbReference type="InterPro" id="IPR006837">
    <property type="entry name" value="Divergent_DAC"/>
</dbReference>
<dbReference type="Proteomes" id="UP000295793">
    <property type="component" value="Unassembled WGS sequence"/>
</dbReference>
<protein>
    <recommendedName>
        <fullName evidence="4">Divergent polysaccharide deacetylase</fullName>
    </recommendedName>
</protein>
<reference evidence="2 3" key="1">
    <citation type="submission" date="2019-03" db="EMBL/GenBank/DDBJ databases">
        <title>Genomic Encyclopedia of Archaeal and Bacterial Type Strains, Phase II (KMG-II): from individual species to whole genera.</title>
        <authorList>
            <person name="Goeker M."/>
        </authorList>
    </citation>
    <scope>NUCLEOTIDE SEQUENCE [LARGE SCALE GENOMIC DNA]</scope>
    <source>
        <strain evidence="2 3">DSM 15388</strain>
    </source>
</reference>
<dbReference type="Pfam" id="PF04748">
    <property type="entry name" value="Polysacc_deac_2"/>
    <property type="match status" value="1"/>
</dbReference>
<evidence type="ECO:0000313" key="3">
    <source>
        <dbReference type="Proteomes" id="UP000295793"/>
    </source>
</evidence>